<sequence length="308" mass="34273">MDIIADNSHKQSPRDSVKNYRGRFAPSPTGPLHTGSLISALASYLDAKSNDGQWLLRIEDLDPPREIPGAAAAILASLRAHGLQWDEQPMWQSHRHADYQCIIDRLLKTDNAYYCTCSRSTLRTSGGIYLGHCRDQHRRPDGESSIRLYVADSHIHMADAIQGSYCQNPAAAFGDFVLRRKDLLYAYQLAVVADDEAQSITHIVRGSDLLESTPRQIYLQKLLAYTTPHYAHIPIITDANGQKFSKQTFAAPLGNNRATDNLLTALIFLQQPLPPKSIQGSVTNILEWAIEHWSLSFVPETLAITAGK</sequence>
<dbReference type="NCBIfam" id="TIGR03838">
    <property type="entry name" value="queuosine_YadB"/>
    <property type="match status" value="1"/>
</dbReference>
<feature type="domain" description="Glutamyl/glutaminyl-tRNA synthetase class Ib catalytic" evidence="10">
    <location>
        <begin position="21"/>
        <end position="248"/>
    </location>
</feature>
<evidence type="ECO:0000256" key="3">
    <source>
        <dbReference type="ARBA" id="ARBA00022741"/>
    </source>
</evidence>
<comment type="cofactor">
    <cofactor evidence="7">
        <name>Zn(2+)</name>
        <dbReference type="ChEBI" id="CHEBI:29105"/>
    </cofactor>
    <text evidence="7">Binds 1 zinc ion per subunit.</text>
</comment>
<evidence type="ECO:0000256" key="7">
    <source>
        <dbReference type="HAMAP-Rule" id="MF_01428"/>
    </source>
</evidence>
<proteinExistence type="inferred from homology"/>
<keyword evidence="1 7" id="KW-0436">Ligase</keyword>
<accession>A0YH61</accession>
<keyword evidence="12" id="KW-1185">Reference proteome</keyword>
<dbReference type="Gene3D" id="3.40.50.620">
    <property type="entry name" value="HUPs"/>
    <property type="match status" value="1"/>
</dbReference>
<evidence type="ECO:0000256" key="5">
    <source>
        <dbReference type="ARBA" id="ARBA00022840"/>
    </source>
</evidence>
<dbReference type="AlphaFoldDB" id="A0YH61"/>
<dbReference type="HAMAP" id="MF_01428">
    <property type="entry name" value="Glu_Q_tRNA_synth"/>
    <property type="match status" value="1"/>
</dbReference>
<evidence type="ECO:0000256" key="1">
    <source>
        <dbReference type="ARBA" id="ARBA00022598"/>
    </source>
</evidence>
<dbReference type="NCBIfam" id="NF004314">
    <property type="entry name" value="PRK05710.1-3"/>
    <property type="match status" value="1"/>
</dbReference>
<feature type="binding site" evidence="7">
    <location>
        <begin position="23"/>
        <end position="27"/>
    </location>
    <ligand>
        <name>L-glutamate</name>
        <dbReference type="ChEBI" id="CHEBI:29985"/>
    </ligand>
</feature>
<dbReference type="InterPro" id="IPR020058">
    <property type="entry name" value="Glu/Gln-tRNA-synth_Ib_cat-dom"/>
</dbReference>
<feature type="binding site" evidence="7">
    <location>
        <position position="115"/>
    </location>
    <ligand>
        <name>Zn(2+)</name>
        <dbReference type="ChEBI" id="CHEBI:29105"/>
    </ligand>
</feature>
<keyword evidence="6 7" id="KW-0030">Aminoacyl-tRNA synthetase</keyword>
<dbReference type="Proteomes" id="UP000004931">
    <property type="component" value="Unassembled WGS sequence"/>
</dbReference>
<feature type="binding site" evidence="7">
    <location>
        <position position="59"/>
    </location>
    <ligand>
        <name>L-glutamate</name>
        <dbReference type="ChEBI" id="CHEBI:29985"/>
    </ligand>
</feature>
<feature type="compositionally biased region" description="Basic and acidic residues" evidence="9">
    <location>
        <begin position="7"/>
        <end position="18"/>
    </location>
</feature>
<evidence type="ECO:0000313" key="11">
    <source>
        <dbReference type="EMBL" id="EAW29829.1"/>
    </source>
</evidence>
<gene>
    <name evidence="7" type="primary">gluQ</name>
    <name evidence="11" type="ORF">GP2143_12074</name>
</gene>
<evidence type="ECO:0000259" key="10">
    <source>
        <dbReference type="Pfam" id="PF00749"/>
    </source>
</evidence>
<reference evidence="11 12" key="1">
    <citation type="journal article" date="2010" name="J. Bacteriol.">
        <title>Genome sequence of the oligotrophic marine Gammaproteobacterium HTCC2143, isolated from the Oregon Coast.</title>
        <authorList>
            <person name="Oh H.M."/>
            <person name="Kang I."/>
            <person name="Ferriera S."/>
            <person name="Giovannoni S.J."/>
            <person name="Cho J.C."/>
        </authorList>
    </citation>
    <scope>NUCLEOTIDE SEQUENCE [LARGE SCALE GENOMIC DNA]</scope>
    <source>
        <strain evidence="11 12">HTCC2143</strain>
    </source>
</reference>
<dbReference type="GO" id="GO:0008270">
    <property type="term" value="F:zinc ion binding"/>
    <property type="evidence" value="ECO:0007669"/>
    <property type="project" value="UniProtKB-UniRule"/>
</dbReference>
<evidence type="ECO:0000256" key="9">
    <source>
        <dbReference type="SAM" id="MobiDB-lite"/>
    </source>
</evidence>
<name>A0YH61_9GAMM</name>
<dbReference type="EMBL" id="AAVT01000014">
    <property type="protein sequence ID" value="EAW29829.1"/>
    <property type="molecule type" value="Genomic_DNA"/>
</dbReference>
<feature type="binding site" evidence="7">
    <location>
        <position position="187"/>
    </location>
    <ligand>
        <name>L-glutamate</name>
        <dbReference type="ChEBI" id="CHEBI:29985"/>
    </ligand>
</feature>
<dbReference type="GO" id="GO:0006400">
    <property type="term" value="P:tRNA modification"/>
    <property type="evidence" value="ECO:0007669"/>
    <property type="project" value="InterPro"/>
</dbReference>
<dbReference type="FunFam" id="3.40.50.620:FF:000093">
    <property type="entry name" value="Glutamyl-Q tRNA(Asp) synthetase"/>
    <property type="match status" value="1"/>
</dbReference>
<feature type="short sequence motif" description="'KMSKS' region" evidence="7">
    <location>
        <begin position="243"/>
        <end position="247"/>
    </location>
</feature>
<comment type="similarity">
    <text evidence="7">Belongs to the class-I aminoacyl-tRNA synthetase family. GluQ subfamily.</text>
</comment>
<dbReference type="GO" id="GO:0005524">
    <property type="term" value="F:ATP binding"/>
    <property type="evidence" value="ECO:0007669"/>
    <property type="project" value="UniProtKB-KW"/>
</dbReference>
<dbReference type="PRINTS" id="PR00987">
    <property type="entry name" value="TRNASYNTHGLU"/>
</dbReference>
<evidence type="ECO:0000313" key="12">
    <source>
        <dbReference type="Proteomes" id="UP000004931"/>
    </source>
</evidence>
<organism evidence="11 12">
    <name type="scientific">marine gamma proteobacterium HTCC2143</name>
    <dbReference type="NCBI Taxonomy" id="247633"/>
    <lineage>
        <taxon>Bacteria</taxon>
        <taxon>Pseudomonadati</taxon>
        <taxon>Pseudomonadota</taxon>
        <taxon>Gammaproteobacteria</taxon>
        <taxon>Cellvibrionales</taxon>
        <taxon>Spongiibacteraceae</taxon>
        <taxon>BD1-7 clade</taxon>
    </lineage>
</organism>
<feature type="binding site" evidence="7">
    <location>
        <position position="205"/>
    </location>
    <ligand>
        <name>L-glutamate</name>
        <dbReference type="ChEBI" id="CHEBI:29985"/>
    </ligand>
</feature>
<dbReference type="GO" id="GO:0005829">
    <property type="term" value="C:cytosol"/>
    <property type="evidence" value="ECO:0007669"/>
    <property type="project" value="TreeGrafter"/>
</dbReference>
<keyword evidence="4 7" id="KW-0862">Zinc</keyword>
<feature type="binding site" evidence="7">
    <location>
        <position position="246"/>
    </location>
    <ligand>
        <name>ATP</name>
        <dbReference type="ChEBI" id="CHEBI:30616"/>
    </ligand>
</feature>
<keyword evidence="2 7" id="KW-0479">Metal-binding</keyword>
<dbReference type="PANTHER" id="PTHR43311:SF1">
    <property type="entry name" value="GLUTAMYL-Q TRNA(ASP) SYNTHETASE"/>
    <property type="match status" value="1"/>
</dbReference>
<evidence type="ECO:0000256" key="8">
    <source>
        <dbReference type="RuleBase" id="RU363037"/>
    </source>
</evidence>
<dbReference type="SUPFAM" id="SSF52374">
    <property type="entry name" value="Nucleotidylyl transferase"/>
    <property type="match status" value="1"/>
</dbReference>
<dbReference type="InterPro" id="IPR022380">
    <property type="entry name" value="Glu-Q_tRNA(Asp)_Synthase"/>
</dbReference>
<dbReference type="GO" id="GO:0004818">
    <property type="term" value="F:glutamate-tRNA ligase activity"/>
    <property type="evidence" value="ECO:0007669"/>
    <property type="project" value="TreeGrafter"/>
</dbReference>
<dbReference type="STRING" id="247633.GP2143_12074"/>
<keyword evidence="5 7" id="KW-0067">ATP-binding</keyword>
<dbReference type="EC" id="6.1.1.-" evidence="7"/>
<feature type="short sequence motif" description="'HIGH' region" evidence="7">
    <location>
        <begin position="26"/>
        <end position="36"/>
    </location>
</feature>
<comment type="caution">
    <text evidence="11">The sequence shown here is derived from an EMBL/GenBank/DDBJ whole genome shotgun (WGS) entry which is preliminary data.</text>
</comment>
<feature type="region of interest" description="Disordered" evidence="9">
    <location>
        <begin position="1"/>
        <end position="28"/>
    </location>
</feature>
<evidence type="ECO:0000256" key="2">
    <source>
        <dbReference type="ARBA" id="ARBA00022723"/>
    </source>
</evidence>
<feature type="binding site" evidence="7">
    <location>
        <position position="129"/>
    </location>
    <ligand>
        <name>Zn(2+)</name>
        <dbReference type="ChEBI" id="CHEBI:29105"/>
    </ligand>
</feature>
<feature type="binding site" evidence="7">
    <location>
        <position position="133"/>
    </location>
    <ligand>
        <name>Zn(2+)</name>
        <dbReference type="ChEBI" id="CHEBI:29105"/>
    </ligand>
</feature>
<evidence type="ECO:0000256" key="4">
    <source>
        <dbReference type="ARBA" id="ARBA00022833"/>
    </source>
</evidence>
<protein>
    <recommendedName>
        <fullName evidence="7">Glutamyl-Q tRNA(Asp) synthetase</fullName>
        <shortName evidence="7">Glu-Q-RSs</shortName>
        <ecNumber evidence="7">6.1.1.-</ecNumber>
    </recommendedName>
</protein>
<dbReference type="InterPro" id="IPR014729">
    <property type="entry name" value="Rossmann-like_a/b/a_fold"/>
</dbReference>
<feature type="binding site" evidence="7">
    <location>
        <position position="117"/>
    </location>
    <ligand>
        <name>Zn(2+)</name>
        <dbReference type="ChEBI" id="CHEBI:29105"/>
    </ligand>
</feature>
<evidence type="ECO:0000256" key="6">
    <source>
        <dbReference type="ARBA" id="ARBA00023146"/>
    </source>
</evidence>
<keyword evidence="8" id="KW-0648">Protein biosynthesis</keyword>
<dbReference type="eggNOG" id="COG0008">
    <property type="taxonomic scope" value="Bacteria"/>
</dbReference>
<dbReference type="GO" id="GO:0006424">
    <property type="term" value="P:glutamyl-tRNA aminoacylation"/>
    <property type="evidence" value="ECO:0007669"/>
    <property type="project" value="InterPro"/>
</dbReference>
<dbReference type="Pfam" id="PF00749">
    <property type="entry name" value="tRNA-synt_1c"/>
    <property type="match status" value="1"/>
</dbReference>
<dbReference type="InterPro" id="IPR049940">
    <property type="entry name" value="GluQ/Sye"/>
</dbReference>
<keyword evidence="3 7" id="KW-0547">Nucleotide-binding</keyword>
<comment type="function">
    <text evidence="7">Catalyzes the tRNA-independent activation of glutamate in presence of ATP and the subsequent transfer of glutamate onto a tRNA(Asp). Glutamate is transferred on the 2-amino-5-(4,5-dihydroxy-2-cyclopenten-1-yl) moiety of the queuosine in the wobble position of the QUC anticodon.</text>
</comment>
<dbReference type="InterPro" id="IPR000924">
    <property type="entry name" value="Glu/Gln-tRNA-synth"/>
</dbReference>
<dbReference type="PANTHER" id="PTHR43311">
    <property type="entry name" value="GLUTAMATE--TRNA LIGASE"/>
    <property type="match status" value="1"/>
</dbReference>